<dbReference type="AlphaFoldDB" id="G7YIY2"/>
<accession>G7YIY2</accession>
<reference key="2">
    <citation type="submission" date="2011-10" db="EMBL/GenBank/DDBJ databases">
        <title>The genome and transcriptome sequence of Clonorchis sinensis provide insights into the carcinogenic liver fluke.</title>
        <authorList>
            <person name="Wang X."/>
            <person name="Huang Y."/>
            <person name="Chen W."/>
            <person name="Liu H."/>
            <person name="Guo L."/>
            <person name="Chen Y."/>
            <person name="Luo F."/>
            <person name="Zhou W."/>
            <person name="Sun J."/>
            <person name="Mao Q."/>
            <person name="Liang P."/>
            <person name="Zhou C."/>
            <person name="Tian Y."/>
            <person name="Men J."/>
            <person name="Lv X."/>
            <person name="Huang L."/>
            <person name="Zhou J."/>
            <person name="Hu Y."/>
            <person name="Li R."/>
            <person name="Zhang F."/>
            <person name="Lei H."/>
            <person name="Li X."/>
            <person name="Hu X."/>
            <person name="Liang C."/>
            <person name="Xu J."/>
            <person name="Wu Z."/>
            <person name="Yu X."/>
        </authorList>
    </citation>
    <scope>NUCLEOTIDE SEQUENCE</scope>
    <source>
        <strain>Henan</strain>
    </source>
</reference>
<name>G7YIY2_CLOSI</name>
<evidence type="ECO:0000313" key="1">
    <source>
        <dbReference type="EMBL" id="GAA52915.1"/>
    </source>
</evidence>
<keyword evidence="2" id="KW-1185">Reference proteome</keyword>
<organism evidence="1 2">
    <name type="scientific">Clonorchis sinensis</name>
    <name type="common">Chinese liver fluke</name>
    <dbReference type="NCBI Taxonomy" id="79923"/>
    <lineage>
        <taxon>Eukaryota</taxon>
        <taxon>Metazoa</taxon>
        <taxon>Spiralia</taxon>
        <taxon>Lophotrochozoa</taxon>
        <taxon>Platyhelminthes</taxon>
        <taxon>Trematoda</taxon>
        <taxon>Digenea</taxon>
        <taxon>Opisthorchiida</taxon>
        <taxon>Opisthorchiata</taxon>
        <taxon>Opisthorchiidae</taxon>
        <taxon>Clonorchis</taxon>
    </lineage>
</organism>
<gene>
    <name evidence="1" type="ORF">CLF_109083</name>
</gene>
<sequence length="500" mass="57140">MVIRFVRPSSQWRRSCHEHIYTHSDVRMGLSRIWSAPPTLFRMCGTDGDLRDASFSSHVLVVFGRFLTEINETESSNSSAEKSPFVVRTAYDASPKQANDYTNKLAIWFTGLCFSWDLKVCFETVRTCTVIADTLFQCTDNEFKANMHVKYALVRLPKLLNVKSALRITNQSRFPYSSLKTTCVVPSDFVHGELLSNPSWWSGDVTCIVLTTQGTDFFVACDGWNFSLVEPARSRRSHKLPKRIRRLLEKRSKLFFKGTEDELAFRKMRNRCKSEIRQWNIHKQATMPDLARKNRNVLLKYMRHHCRNKPSAFSLRDRNGEPTSDPIVVSEFYTEHYAVRPVSLPTMSKESDDLIGKNIVVNTSVLYVRTYGDTNSMLVLGRMNVNENLNVNEKVHDETVGQLLGRRSTGRTHQSHRSRVNAFACSDVKIQMRPTCVGGVVVTGSPRISDVRGLNPGTATGYALLMSFNECVAQLSVRFSVVRSLQYIAQVRCYLFWKHD</sequence>
<protein>
    <submittedName>
        <fullName evidence="1">Uncharacterized protein</fullName>
    </submittedName>
</protein>
<dbReference type="Proteomes" id="UP000008909">
    <property type="component" value="Unassembled WGS sequence"/>
</dbReference>
<reference evidence="1" key="1">
    <citation type="journal article" date="2011" name="Genome Biol.">
        <title>The draft genome of the carcinogenic human liver fluke Clonorchis sinensis.</title>
        <authorList>
            <person name="Wang X."/>
            <person name="Chen W."/>
            <person name="Huang Y."/>
            <person name="Sun J."/>
            <person name="Men J."/>
            <person name="Liu H."/>
            <person name="Luo F."/>
            <person name="Guo L."/>
            <person name="Lv X."/>
            <person name="Deng C."/>
            <person name="Zhou C."/>
            <person name="Fan Y."/>
            <person name="Li X."/>
            <person name="Huang L."/>
            <person name="Hu Y."/>
            <person name="Liang C."/>
            <person name="Hu X."/>
            <person name="Xu J."/>
            <person name="Yu X."/>
        </authorList>
    </citation>
    <scope>NUCLEOTIDE SEQUENCE [LARGE SCALE GENOMIC DNA]</scope>
    <source>
        <strain evidence="1">Henan</strain>
    </source>
</reference>
<proteinExistence type="predicted"/>
<evidence type="ECO:0000313" key="2">
    <source>
        <dbReference type="Proteomes" id="UP000008909"/>
    </source>
</evidence>
<dbReference type="EMBL" id="DF143378">
    <property type="protein sequence ID" value="GAA52915.1"/>
    <property type="molecule type" value="Genomic_DNA"/>
</dbReference>